<feature type="non-terminal residue" evidence="2">
    <location>
        <position position="240"/>
    </location>
</feature>
<dbReference type="OrthoDB" id="2596908at2759"/>
<keyword evidence="3" id="KW-1185">Reference proteome</keyword>
<organism evidence="2 3">
    <name type="scientific">Cryphonectria parasitica (strain ATCC 38755 / EP155)</name>
    <dbReference type="NCBI Taxonomy" id="660469"/>
    <lineage>
        <taxon>Eukaryota</taxon>
        <taxon>Fungi</taxon>
        <taxon>Dikarya</taxon>
        <taxon>Ascomycota</taxon>
        <taxon>Pezizomycotina</taxon>
        <taxon>Sordariomycetes</taxon>
        <taxon>Sordariomycetidae</taxon>
        <taxon>Diaporthales</taxon>
        <taxon>Cryphonectriaceae</taxon>
        <taxon>Cryphonectria-Endothia species complex</taxon>
        <taxon>Cryphonectria</taxon>
    </lineage>
</organism>
<proteinExistence type="predicted"/>
<keyword evidence="1" id="KW-0472">Membrane</keyword>
<dbReference type="AlphaFoldDB" id="A0A9P4Y4S2"/>
<name>A0A9P4Y4S2_CRYP1</name>
<accession>A0A9P4Y4S2</accession>
<evidence type="ECO:0000313" key="2">
    <source>
        <dbReference type="EMBL" id="KAF3766693.1"/>
    </source>
</evidence>
<evidence type="ECO:0000256" key="1">
    <source>
        <dbReference type="SAM" id="Phobius"/>
    </source>
</evidence>
<dbReference type="EMBL" id="MU032346">
    <property type="protein sequence ID" value="KAF3766693.1"/>
    <property type="molecule type" value="Genomic_DNA"/>
</dbReference>
<feature type="non-terminal residue" evidence="2">
    <location>
        <position position="1"/>
    </location>
</feature>
<feature type="transmembrane region" description="Helical" evidence="1">
    <location>
        <begin position="199"/>
        <end position="224"/>
    </location>
</feature>
<dbReference type="RefSeq" id="XP_040777654.1">
    <property type="nucleotide sequence ID" value="XM_040915906.1"/>
</dbReference>
<dbReference type="Proteomes" id="UP000803844">
    <property type="component" value="Unassembled WGS sequence"/>
</dbReference>
<dbReference type="GeneID" id="63833035"/>
<sequence length="240" mass="24980">NTTAWDAQVSAACQTALSKLTVASNPSGTCACYNLPALDTQTGAFEADLRLYQISPATGDFAGIPANQVQVSMSYNGASVSPVSASTAQAMLTTRQDLQLLQAYTFVGQIDQSKMAAGELSTVEAQTYVIPTLTLSAQNAAGSTVSTNVSVNEAAFVAGAFSTLVELSTTAQAQIAVDEVVAGLANGTVAFVLPGVNLLIFPVGLIVSGVWFVIGIAVIGFGFFERVQYRETYRRRAAMA</sequence>
<gene>
    <name evidence="2" type="ORF">M406DRAFT_232498</name>
</gene>
<keyword evidence="1" id="KW-1133">Transmembrane helix</keyword>
<protein>
    <submittedName>
        <fullName evidence="2">Uncharacterized protein</fullName>
    </submittedName>
</protein>
<comment type="caution">
    <text evidence="2">The sequence shown here is derived from an EMBL/GenBank/DDBJ whole genome shotgun (WGS) entry which is preliminary data.</text>
</comment>
<reference evidence="2" key="1">
    <citation type="journal article" date="2020" name="Phytopathology">
        <title>Genome sequence of the chestnut blight fungus Cryphonectria parasitica EP155: A fundamental resource for an archetypical invasive plant pathogen.</title>
        <authorList>
            <person name="Crouch J.A."/>
            <person name="Dawe A."/>
            <person name="Aerts A."/>
            <person name="Barry K."/>
            <person name="Churchill A.C.L."/>
            <person name="Grimwood J."/>
            <person name="Hillman B."/>
            <person name="Milgroom M.G."/>
            <person name="Pangilinan J."/>
            <person name="Smith M."/>
            <person name="Salamov A."/>
            <person name="Schmutz J."/>
            <person name="Yadav J."/>
            <person name="Grigoriev I.V."/>
            <person name="Nuss D."/>
        </authorList>
    </citation>
    <scope>NUCLEOTIDE SEQUENCE</scope>
    <source>
        <strain evidence="2">EP155</strain>
    </source>
</reference>
<evidence type="ECO:0000313" key="3">
    <source>
        <dbReference type="Proteomes" id="UP000803844"/>
    </source>
</evidence>
<keyword evidence="1" id="KW-0812">Transmembrane</keyword>